<keyword evidence="2" id="KW-1185">Reference proteome</keyword>
<organism evidence="1 2">
    <name type="scientific">Trichomalopsis sarcophagae</name>
    <dbReference type="NCBI Taxonomy" id="543379"/>
    <lineage>
        <taxon>Eukaryota</taxon>
        <taxon>Metazoa</taxon>
        <taxon>Ecdysozoa</taxon>
        <taxon>Arthropoda</taxon>
        <taxon>Hexapoda</taxon>
        <taxon>Insecta</taxon>
        <taxon>Pterygota</taxon>
        <taxon>Neoptera</taxon>
        <taxon>Endopterygota</taxon>
        <taxon>Hymenoptera</taxon>
        <taxon>Apocrita</taxon>
        <taxon>Proctotrupomorpha</taxon>
        <taxon>Chalcidoidea</taxon>
        <taxon>Pteromalidae</taxon>
        <taxon>Pteromalinae</taxon>
        <taxon>Trichomalopsis</taxon>
    </lineage>
</organism>
<evidence type="ECO:0000313" key="2">
    <source>
        <dbReference type="Proteomes" id="UP000215335"/>
    </source>
</evidence>
<dbReference type="Proteomes" id="UP000215335">
    <property type="component" value="Unassembled WGS sequence"/>
</dbReference>
<gene>
    <name evidence="1" type="ORF">TSAR_006352</name>
</gene>
<dbReference type="AlphaFoldDB" id="A0A232FLI9"/>
<protein>
    <submittedName>
        <fullName evidence="1">Uncharacterized protein</fullName>
    </submittedName>
</protein>
<comment type="caution">
    <text evidence="1">The sequence shown here is derived from an EMBL/GenBank/DDBJ whole genome shotgun (WGS) entry which is preliminary data.</text>
</comment>
<reference evidence="1 2" key="1">
    <citation type="journal article" date="2017" name="Curr. Biol.">
        <title>The Evolution of Venom by Co-option of Single-Copy Genes.</title>
        <authorList>
            <person name="Martinson E.O."/>
            <person name="Mrinalini"/>
            <person name="Kelkar Y.D."/>
            <person name="Chang C.H."/>
            <person name="Werren J.H."/>
        </authorList>
    </citation>
    <scope>NUCLEOTIDE SEQUENCE [LARGE SCALE GENOMIC DNA]</scope>
    <source>
        <strain evidence="1 2">Alberta</strain>
        <tissue evidence="1">Whole body</tissue>
    </source>
</reference>
<proteinExistence type="predicted"/>
<sequence length="49" mass="5450">MAECQKVPNYFLCKENGRKEGGCKHVAGSGDCNAFRRALDTAKKKEGRF</sequence>
<name>A0A232FLI9_9HYME</name>
<accession>A0A232FLI9</accession>
<dbReference type="EMBL" id="NNAY01000069">
    <property type="protein sequence ID" value="OXU31318.1"/>
    <property type="molecule type" value="Genomic_DNA"/>
</dbReference>
<evidence type="ECO:0000313" key="1">
    <source>
        <dbReference type="EMBL" id="OXU31318.1"/>
    </source>
</evidence>